<keyword evidence="1" id="KW-0479">Metal-binding</keyword>
<evidence type="ECO:0000259" key="3">
    <source>
        <dbReference type="PROSITE" id="PS50158"/>
    </source>
</evidence>
<feature type="non-terminal residue" evidence="4">
    <location>
        <position position="158"/>
    </location>
</feature>
<protein>
    <submittedName>
        <fullName evidence="4">RTL3 protein</fullName>
    </submittedName>
</protein>
<evidence type="ECO:0000313" key="4">
    <source>
        <dbReference type="EMBL" id="KAF0883969.1"/>
    </source>
</evidence>
<evidence type="ECO:0000313" key="5">
    <source>
        <dbReference type="Proteomes" id="UP000475037"/>
    </source>
</evidence>
<feature type="non-terminal residue" evidence="4">
    <location>
        <position position="1"/>
    </location>
</feature>
<dbReference type="PANTHER" id="PTHR15503:SF7">
    <property type="entry name" value="RETROTRANSPOSON GAG-LIKE PROTEIN 3"/>
    <property type="match status" value="1"/>
</dbReference>
<dbReference type="AlphaFoldDB" id="A0A6G1B7H0"/>
<keyword evidence="1" id="KW-0863">Zinc-finger</keyword>
<reference evidence="4 5" key="1">
    <citation type="submission" date="2019-11" db="EMBL/GenBank/DDBJ databases">
        <authorList>
            <person name="Yang C."/>
            <person name="Li F."/>
        </authorList>
    </citation>
    <scope>NUCLEOTIDE SEQUENCE [LARGE SCALE GENOMIC DNA]</scope>
    <source>
        <strain evidence="4">KB4526</strain>
        <tissue evidence="4">Muscle</tissue>
    </source>
</reference>
<dbReference type="InterPro" id="IPR001878">
    <property type="entry name" value="Znf_CCHC"/>
</dbReference>
<dbReference type="InterPro" id="IPR036875">
    <property type="entry name" value="Znf_CCHC_sf"/>
</dbReference>
<evidence type="ECO:0000256" key="1">
    <source>
        <dbReference type="PROSITE-ProRule" id="PRU00047"/>
    </source>
</evidence>
<accession>A0A6G1B7H0</accession>
<dbReference type="GO" id="GO:0008270">
    <property type="term" value="F:zinc ion binding"/>
    <property type="evidence" value="ECO:0007669"/>
    <property type="project" value="UniProtKB-KW"/>
</dbReference>
<organism evidence="4 5">
    <name type="scientific">Crocuta crocuta</name>
    <name type="common">Spotted hyena</name>
    <dbReference type="NCBI Taxonomy" id="9678"/>
    <lineage>
        <taxon>Eukaryota</taxon>
        <taxon>Metazoa</taxon>
        <taxon>Chordata</taxon>
        <taxon>Craniata</taxon>
        <taxon>Vertebrata</taxon>
        <taxon>Euteleostomi</taxon>
        <taxon>Mammalia</taxon>
        <taxon>Eutheria</taxon>
        <taxon>Laurasiatheria</taxon>
        <taxon>Carnivora</taxon>
        <taxon>Feliformia</taxon>
        <taxon>Hyaenidae</taxon>
        <taxon>Crocuta</taxon>
    </lineage>
</organism>
<feature type="domain" description="CCHC-type" evidence="3">
    <location>
        <begin position="128"/>
        <end position="142"/>
    </location>
</feature>
<dbReference type="PROSITE" id="PS50158">
    <property type="entry name" value="ZF_CCHC"/>
    <property type="match status" value="1"/>
</dbReference>
<dbReference type="Proteomes" id="UP000475037">
    <property type="component" value="Unassembled WGS sequence"/>
</dbReference>
<feature type="region of interest" description="Disordered" evidence="2">
    <location>
        <begin position="74"/>
        <end position="100"/>
    </location>
</feature>
<gene>
    <name evidence="4" type="primary">Rtl3</name>
    <name evidence="4" type="ORF">FOF47_R18938</name>
</gene>
<proteinExistence type="predicted"/>
<dbReference type="EMBL" id="VOAJ01001957">
    <property type="protein sequence ID" value="KAF0883969.1"/>
    <property type="molecule type" value="Genomic_DNA"/>
</dbReference>
<keyword evidence="5" id="KW-1185">Reference proteome</keyword>
<name>A0A6G1B7H0_CROCR</name>
<dbReference type="GO" id="GO:0003676">
    <property type="term" value="F:nucleic acid binding"/>
    <property type="evidence" value="ECO:0007669"/>
    <property type="project" value="InterPro"/>
</dbReference>
<keyword evidence="1" id="KW-0862">Zinc</keyword>
<dbReference type="InterPro" id="IPR032567">
    <property type="entry name" value="RTL1-rel"/>
</dbReference>
<sequence>EDASHCIHHLCQSKDPAYHYVTHFHLIAQELKWNESILCIQLQEGLDSSIPDEPSHTSPATVLSNLITQCLENKLNGKSDPNTQRESPSEDRPGHESSLAENQPVQAANNCPHLSEAEWAHSYEGHLCLYCGHLDHVARDCPLKLHHAEQAGNIEVWK</sequence>
<evidence type="ECO:0000256" key="2">
    <source>
        <dbReference type="SAM" id="MobiDB-lite"/>
    </source>
</evidence>
<dbReference type="SUPFAM" id="SSF57756">
    <property type="entry name" value="Retrovirus zinc finger-like domains"/>
    <property type="match status" value="1"/>
</dbReference>
<comment type="caution">
    <text evidence="4">The sequence shown here is derived from an EMBL/GenBank/DDBJ whole genome shotgun (WGS) entry which is preliminary data.</text>
</comment>
<dbReference type="PANTHER" id="PTHR15503">
    <property type="entry name" value="LDOC1 RELATED"/>
    <property type="match status" value="1"/>
</dbReference>